<proteinExistence type="predicted"/>
<evidence type="ECO:0000313" key="1">
    <source>
        <dbReference type="EMBL" id="CDH06751.1"/>
    </source>
</evidence>
<dbReference type="RefSeq" id="WP_155271033.1">
    <property type="nucleotide sequence ID" value="NZ_CAWLUU010000212.1"/>
</dbReference>
<dbReference type="EMBL" id="CBSX010000160">
    <property type="protein sequence ID" value="CDH06751.1"/>
    <property type="molecule type" value="Genomic_DNA"/>
</dbReference>
<accession>A0A077PAN4</accession>
<organism evidence="1 2">
    <name type="scientific">Xenorhabdus bovienii str. oregonense</name>
    <dbReference type="NCBI Taxonomy" id="1398202"/>
    <lineage>
        <taxon>Bacteria</taxon>
        <taxon>Pseudomonadati</taxon>
        <taxon>Pseudomonadota</taxon>
        <taxon>Gammaproteobacteria</taxon>
        <taxon>Enterobacterales</taxon>
        <taxon>Morganellaceae</taxon>
        <taxon>Xenorhabdus</taxon>
    </lineage>
</organism>
<dbReference type="AlphaFoldDB" id="A0A077PAN4"/>
<sequence>MFKQRDYQVTPPGGQRPEHVQSAFTIDFNHELLSVTSRNWPLTDFLFDL</sequence>
<name>A0A077PAN4_XENBV</name>
<reference evidence="1" key="1">
    <citation type="submission" date="2013-07" db="EMBL/GenBank/DDBJ databases">
        <title>Sub-species coevolution in mutualistic symbiosis.</title>
        <authorList>
            <person name="Murfin K."/>
            <person name="Klassen J."/>
            <person name="Lee M."/>
            <person name="Forst S."/>
            <person name="Stock P."/>
            <person name="Goodrich-Blair H."/>
        </authorList>
    </citation>
    <scope>NUCLEOTIDE SEQUENCE [LARGE SCALE GENOMIC DNA]</scope>
    <source>
        <strain evidence="1">Oregonense</strain>
    </source>
</reference>
<dbReference type="HOGENOM" id="CLU_3142315_0_0_6"/>
<evidence type="ECO:0000313" key="2">
    <source>
        <dbReference type="Proteomes" id="UP000028483"/>
    </source>
</evidence>
<dbReference type="Proteomes" id="UP000028483">
    <property type="component" value="Unassembled WGS sequence"/>
</dbReference>
<gene>
    <name evidence="1" type="ORF">XBO1_2420005</name>
</gene>
<comment type="caution">
    <text evidence="1">The sequence shown here is derived from an EMBL/GenBank/DDBJ whole genome shotgun (WGS) entry which is preliminary data.</text>
</comment>
<protein>
    <submittedName>
        <fullName evidence="1">Uncharacterized protein</fullName>
    </submittedName>
</protein>